<dbReference type="EMBL" id="KQ964250">
    <property type="protein sequence ID" value="KXJ91580.1"/>
    <property type="molecule type" value="Genomic_DNA"/>
</dbReference>
<evidence type="ECO:0000313" key="3">
    <source>
        <dbReference type="Proteomes" id="UP000070501"/>
    </source>
</evidence>
<feature type="compositionally biased region" description="Acidic residues" evidence="1">
    <location>
        <begin position="12"/>
        <end position="21"/>
    </location>
</feature>
<evidence type="ECO:0000313" key="2">
    <source>
        <dbReference type="EMBL" id="KXJ91580.1"/>
    </source>
</evidence>
<accession>A0A136J2V7</accession>
<dbReference type="OrthoDB" id="5294021at2759"/>
<protein>
    <submittedName>
        <fullName evidence="2">Uncharacterized protein</fullName>
    </submittedName>
</protein>
<dbReference type="Proteomes" id="UP000070501">
    <property type="component" value="Unassembled WGS sequence"/>
</dbReference>
<evidence type="ECO:0000256" key="1">
    <source>
        <dbReference type="SAM" id="MobiDB-lite"/>
    </source>
</evidence>
<proteinExistence type="predicted"/>
<name>A0A136J2V7_9PEZI</name>
<organism evidence="2 3">
    <name type="scientific">Microdochium bolleyi</name>
    <dbReference type="NCBI Taxonomy" id="196109"/>
    <lineage>
        <taxon>Eukaryota</taxon>
        <taxon>Fungi</taxon>
        <taxon>Dikarya</taxon>
        <taxon>Ascomycota</taxon>
        <taxon>Pezizomycotina</taxon>
        <taxon>Sordariomycetes</taxon>
        <taxon>Xylariomycetidae</taxon>
        <taxon>Xylariales</taxon>
        <taxon>Microdochiaceae</taxon>
        <taxon>Microdochium</taxon>
    </lineage>
</organism>
<feature type="region of interest" description="Disordered" evidence="1">
    <location>
        <begin position="300"/>
        <end position="339"/>
    </location>
</feature>
<dbReference type="InParanoid" id="A0A136J2V7"/>
<keyword evidence="3" id="KW-1185">Reference proteome</keyword>
<sequence>MAAQPPRHGTSTDDEWQEIDTDAFSILSLSTDVEDDEDIEGDTQYTRKDRPSPQPQDGFETRDLEGRPSSPGTSATALPLYLGQFDTVTQGPNDIMSFDDAQTAVTHNSLRGASLLASHDHRAATDFDPTGSDSEHIEDDRIAPSFLHNSITSSIKLIDGILELSSAGFRLGNLEQLPNLTAQCVKLKSQLASLAPIAKGYTMHWLPERSNGGRSLPLDPGLHDWLSRLREALLAAEQRLIEALGDRDSAEADMDADEDVERHTEMLTDLWAQMDEFLPIIEADFDEFHTAAMTFQSLVDSDDTQRTSRTHPPSDPPCFTTLPTTRRHETTHRQSRPGPNDVIFQLRRELYALKDQIVATTEELAQFQTSRTSPPTAGTATADVSHASSPIAVSVTDITTSFSTLKAALERILSNNPSDWLDYSITGGLTYIEFARIRPDTVAALRAELQKVTGDVFLERCQMERLARQQEAATPPAYESFDRSAQEEYCDEQMKWAMMVALLHSLQVIHDVLASMFVRDRGGDDQ</sequence>
<feature type="compositionally biased region" description="Acidic residues" evidence="1">
    <location>
        <begin position="32"/>
        <end position="41"/>
    </location>
</feature>
<dbReference type="AlphaFoldDB" id="A0A136J2V7"/>
<reference evidence="3" key="1">
    <citation type="submission" date="2016-02" db="EMBL/GenBank/DDBJ databases">
        <title>Draft genome sequence of Microdochium bolleyi, a fungal endophyte of beachgrass.</title>
        <authorList>
            <consortium name="DOE Joint Genome Institute"/>
            <person name="David A.S."/>
            <person name="May G."/>
            <person name="Haridas S."/>
            <person name="Lim J."/>
            <person name="Wang M."/>
            <person name="Labutti K."/>
            <person name="Lipzen A."/>
            <person name="Barry K."/>
            <person name="Grigoriev I.V."/>
        </authorList>
    </citation>
    <scope>NUCLEOTIDE SEQUENCE [LARGE SCALE GENOMIC DNA]</scope>
    <source>
        <strain evidence="3">J235TASD1</strain>
    </source>
</reference>
<gene>
    <name evidence="2" type="ORF">Micbo1qcDRAFT_163355</name>
</gene>
<feature type="region of interest" description="Disordered" evidence="1">
    <location>
        <begin position="1"/>
        <end position="77"/>
    </location>
</feature>